<evidence type="ECO:0000313" key="3">
    <source>
        <dbReference type="Proteomes" id="UP000054485"/>
    </source>
</evidence>
<protein>
    <submittedName>
        <fullName evidence="2">Uncharacterized protein</fullName>
    </submittedName>
</protein>
<reference evidence="3" key="2">
    <citation type="submission" date="2015-01" db="EMBL/GenBank/DDBJ databases">
        <title>Evolutionary Origins and Diversification of the Mycorrhizal Mutualists.</title>
        <authorList>
            <consortium name="DOE Joint Genome Institute"/>
            <consortium name="Mycorrhizal Genomics Consortium"/>
            <person name="Kohler A."/>
            <person name="Kuo A."/>
            <person name="Nagy L.G."/>
            <person name="Floudas D."/>
            <person name="Copeland A."/>
            <person name="Barry K.W."/>
            <person name="Cichocki N."/>
            <person name="Veneault-Fourrey C."/>
            <person name="LaButti K."/>
            <person name="Lindquist E.A."/>
            <person name="Lipzen A."/>
            <person name="Lundell T."/>
            <person name="Morin E."/>
            <person name="Murat C."/>
            <person name="Riley R."/>
            <person name="Ohm R."/>
            <person name="Sun H."/>
            <person name="Tunlid A."/>
            <person name="Henrissat B."/>
            <person name="Grigoriev I.V."/>
            <person name="Hibbett D.S."/>
            <person name="Martin F."/>
        </authorList>
    </citation>
    <scope>NUCLEOTIDE SEQUENCE [LARGE SCALE GENOMIC DNA]</scope>
    <source>
        <strain evidence="3">UH-Slu-Lm8-n1</strain>
    </source>
</reference>
<keyword evidence="3" id="KW-1185">Reference proteome</keyword>
<feature type="region of interest" description="Disordered" evidence="1">
    <location>
        <begin position="338"/>
        <end position="378"/>
    </location>
</feature>
<feature type="region of interest" description="Disordered" evidence="1">
    <location>
        <begin position="281"/>
        <end position="303"/>
    </location>
</feature>
<gene>
    <name evidence="2" type="ORF">CY34DRAFT_803139</name>
</gene>
<dbReference type="InParanoid" id="A0A0D0A268"/>
<evidence type="ECO:0000313" key="2">
    <source>
        <dbReference type="EMBL" id="KIK44010.1"/>
    </source>
</evidence>
<reference evidence="2 3" key="1">
    <citation type="submission" date="2014-04" db="EMBL/GenBank/DDBJ databases">
        <authorList>
            <consortium name="DOE Joint Genome Institute"/>
            <person name="Kuo A."/>
            <person name="Ruytinx J."/>
            <person name="Rineau F."/>
            <person name="Colpaert J."/>
            <person name="Kohler A."/>
            <person name="Nagy L.G."/>
            <person name="Floudas D."/>
            <person name="Copeland A."/>
            <person name="Barry K.W."/>
            <person name="Cichocki N."/>
            <person name="Veneault-Fourrey C."/>
            <person name="LaButti K."/>
            <person name="Lindquist E.A."/>
            <person name="Lipzen A."/>
            <person name="Lundell T."/>
            <person name="Morin E."/>
            <person name="Murat C."/>
            <person name="Sun H."/>
            <person name="Tunlid A."/>
            <person name="Henrissat B."/>
            <person name="Grigoriev I.V."/>
            <person name="Hibbett D.S."/>
            <person name="Martin F."/>
            <person name="Nordberg H.P."/>
            <person name="Cantor M.N."/>
            <person name="Hua S.X."/>
        </authorList>
    </citation>
    <scope>NUCLEOTIDE SEQUENCE [LARGE SCALE GENOMIC DNA]</scope>
    <source>
        <strain evidence="2 3">UH-Slu-Lm8-n1</strain>
    </source>
</reference>
<feature type="compositionally biased region" description="Polar residues" evidence="1">
    <location>
        <begin position="1"/>
        <end position="10"/>
    </location>
</feature>
<feature type="compositionally biased region" description="Polar residues" evidence="1">
    <location>
        <begin position="24"/>
        <end position="52"/>
    </location>
</feature>
<dbReference type="EMBL" id="KN835199">
    <property type="protein sequence ID" value="KIK44010.1"/>
    <property type="molecule type" value="Genomic_DNA"/>
</dbReference>
<organism evidence="2 3">
    <name type="scientific">Suillus luteus UH-Slu-Lm8-n1</name>
    <dbReference type="NCBI Taxonomy" id="930992"/>
    <lineage>
        <taxon>Eukaryota</taxon>
        <taxon>Fungi</taxon>
        <taxon>Dikarya</taxon>
        <taxon>Basidiomycota</taxon>
        <taxon>Agaricomycotina</taxon>
        <taxon>Agaricomycetes</taxon>
        <taxon>Agaricomycetidae</taxon>
        <taxon>Boletales</taxon>
        <taxon>Suillineae</taxon>
        <taxon>Suillaceae</taxon>
        <taxon>Suillus</taxon>
    </lineage>
</organism>
<proteinExistence type="predicted"/>
<accession>A0A0D0A268</accession>
<sequence length="488" mass="53806">MSGPSYQFNTPRPRPPPPPLRFPKSQQNSSLTNTHSNSQTLLYDLPHSTSVVSPPGSPAAKPGVIPPSSPSFGGRPRGRRNGHPGPVPPPTSRNRSITPLGVSRSELEKFAELCRAWYFNQDEASGRLVTQTLANLPPAQRAPFSRLQASIRSAYHASVNARRHAEFQAHINATQPGGSLMPHSRANPSGPVAAKERFDRLDKFVKTWCTMGMPGTKPFFQALWAILRLQVVPEPLGGAGANRIRWEFDDAVFKESAGKDFMLDAIDVLKGVLAFEEVSSSKHDSNCASHQPQPAHLRSRSQPLSAHREAIGSYASPIAMTTQVKRARASSDPFLDMPALSHSLPSASSQSSGATIPPSEAPEDCPSSLTPHDQLGEDELLPPLRSEFIAEDPEDYLRIWTSPDLPNPELLSLLTVFPSFITRCALPRFPAPLNTRAADIEEGEEERAEGKEIHFGTGTMWISSKPRDDGWRGDWWTRFVLWWRRLFC</sequence>
<dbReference type="Proteomes" id="UP000054485">
    <property type="component" value="Unassembled WGS sequence"/>
</dbReference>
<evidence type="ECO:0000256" key="1">
    <source>
        <dbReference type="SAM" id="MobiDB-lite"/>
    </source>
</evidence>
<name>A0A0D0A268_9AGAM</name>
<dbReference type="AlphaFoldDB" id="A0A0D0A268"/>
<feature type="compositionally biased region" description="Low complexity" evidence="1">
    <location>
        <begin position="338"/>
        <end position="352"/>
    </location>
</feature>
<dbReference type="OrthoDB" id="2568455at2759"/>
<feature type="region of interest" description="Disordered" evidence="1">
    <location>
        <begin position="1"/>
        <end position="100"/>
    </location>
</feature>
<feature type="compositionally biased region" description="Pro residues" evidence="1">
    <location>
        <begin position="12"/>
        <end position="21"/>
    </location>
</feature>
<dbReference type="HOGENOM" id="CLU_022092_0_0_1"/>